<comment type="caution">
    <text evidence="3">The sequence shown here is derived from an EMBL/GenBank/DDBJ whole genome shotgun (WGS) entry which is preliminary data.</text>
</comment>
<keyword evidence="2" id="KW-1133">Transmembrane helix</keyword>
<keyword evidence="4" id="KW-1185">Reference proteome</keyword>
<evidence type="ECO:0000256" key="2">
    <source>
        <dbReference type="SAM" id="Phobius"/>
    </source>
</evidence>
<feature type="region of interest" description="Disordered" evidence="1">
    <location>
        <begin position="227"/>
        <end position="247"/>
    </location>
</feature>
<dbReference type="AlphaFoldDB" id="A0A4Z2I760"/>
<feature type="transmembrane region" description="Helical" evidence="2">
    <location>
        <begin position="331"/>
        <end position="355"/>
    </location>
</feature>
<reference evidence="3 4" key="1">
    <citation type="submission" date="2019-03" db="EMBL/GenBank/DDBJ databases">
        <title>First draft genome of Liparis tanakae, snailfish: a comprehensive survey of snailfish specific genes.</title>
        <authorList>
            <person name="Kim W."/>
            <person name="Song I."/>
            <person name="Jeong J.-H."/>
            <person name="Kim D."/>
            <person name="Kim S."/>
            <person name="Ryu S."/>
            <person name="Song J.Y."/>
            <person name="Lee S.K."/>
        </authorList>
    </citation>
    <scope>NUCLEOTIDE SEQUENCE [LARGE SCALE GENOMIC DNA]</scope>
    <source>
        <tissue evidence="3">Muscle</tissue>
    </source>
</reference>
<dbReference type="EMBL" id="SRLO01000130">
    <property type="protein sequence ID" value="TNN73013.1"/>
    <property type="molecule type" value="Genomic_DNA"/>
</dbReference>
<name>A0A4Z2I760_9TELE</name>
<gene>
    <name evidence="3" type="ORF">EYF80_016803</name>
</gene>
<evidence type="ECO:0000256" key="1">
    <source>
        <dbReference type="SAM" id="MobiDB-lite"/>
    </source>
</evidence>
<dbReference type="OrthoDB" id="10671547at2759"/>
<dbReference type="Proteomes" id="UP000314294">
    <property type="component" value="Unassembled WGS sequence"/>
</dbReference>
<evidence type="ECO:0000313" key="4">
    <source>
        <dbReference type="Proteomes" id="UP000314294"/>
    </source>
</evidence>
<accession>A0A4Z2I760</accession>
<keyword evidence="2" id="KW-0472">Membrane</keyword>
<organism evidence="3 4">
    <name type="scientific">Liparis tanakae</name>
    <name type="common">Tanaka's snailfish</name>
    <dbReference type="NCBI Taxonomy" id="230148"/>
    <lineage>
        <taxon>Eukaryota</taxon>
        <taxon>Metazoa</taxon>
        <taxon>Chordata</taxon>
        <taxon>Craniata</taxon>
        <taxon>Vertebrata</taxon>
        <taxon>Euteleostomi</taxon>
        <taxon>Actinopterygii</taxon>
        <taxon>Neopterygii</taxon>
        <taxon>Teleostei</taxon>
        <taxon>Neoteleostei</taxon>
        <taxon>Acanthomorphata</taxon>
        <taxon>Eupercaria</taxon>
        <taxon>Perciformes</taxon>
        <taxon>Cottioidei</taxon>
        <taxon>Cottales</taxon>
        <taxon>Liparidae</taxon>
        <taxon>Liparis</taxon>
    </lineage>
</organism>
<proteinExistence type="predicted"/>
<sequence length="433" mass="48376">MEGVWSQRQLWSVILFQRFPGSHRDLSAGLPQLQKKRQRLDEQLISGASSGVTLSRLLSLYHWVCSLLIYGILDTQSKVALSFCLPSALEAVTPLTLKQRVVARYAVNSFDRWLVCVRDLMIVSVEDVGAGGTYEGDAIGRGKPSMELAVRDGRPRLGRSAIFAEEFELRGASFSLHAALSMQQKEEIRIKHRLLYTLNLFMFKCQSPPVSAGPTLSFTASSLWKVGKQSSPRQQRPSPEPSKTKHIQGPLCWLRGHSTELCQKLCEKINAPNFSSLSVSPSRPLPPSTSPYYLHLPGSEVTHGKTGNFEALFILFHVRLAPRQTHIPDTFLLLLAHCTTRLLLLLLLLLFLLILPDTTRPCLYPLLTLLDTTRRHTLTPSDARTVSIIMRGMWSGATPLLIMVLLRLGHGQDVPLVPDDARFDLHTTSRAFT</sequence>
<evidence type="ECO:0000313" key="3">
    <source>
        <dbReference type="EMBL" id="TNN73013.1"/>
    </source>
</evidence>
<keyword evidence="2" id="KW-0812">Transmembrane</keyword>
<protein>
    <submittedName>
        <fullName evidence="3">Uncharacterized protein</fullName>
    </submittedName>
</protein>